<reference evidence="6 7" key="1">
    <citation type="journal article" date="2014" name="BMC Genomics">
        <title>Genome sequencing of four Aureobasidium pullulans varieties: biotechnological potential, stress tolerance, and description of new species.</title>
        <authorList>
            <person name="Gostin Ar C."/>
            <person name="Ohm R.A."/>
            <person name="Kogej T."/>
            <person name="Sonjak S."/>
            <person name="Turk M."/>
            <person name="Zajc J."/>
            <person name="Zalar P."/>
            <person name="Grube M."/>
            <person name="Sun H."/>
            <person name="Han J."/>
            <person name="Sharma A."/>
            <person name="Chiniquy J."/>
            <person name="Ngan C.Y."/>
            <person name="Lipzen A."/>
            <person name="Barry K."/>
            <person name="Grigoriev I.V."/>
            <person name="Gunde-Cimerman N."/>
        </authorList>
    </citation>
    <scope>NUCLEOTIDE SEQUENCE [LARGE SCALE GENOMIC DNA]</scope>
    <source>
        <strain evidence="6 7">EXF-2481</strain>
    </source>
</reference>
<comment type="subcellular location">
    <subcellularLocation>
        <location evidence="1">Membrane</location>
        <topology evidence="1">Multi-pass membrane protein</topology>
    </subcellularLocation>
</comment>
<dbReference type="GO" id="GO:0016020">
    <property type="term" value="C:membrane"/>
    <property type="evidence" value="ECO:0007669"/>
    <property type="project" value="UniProtKB-SubCell"/>
</dbReference>
<feature type="transmembrane region" description="Helical" evidence="5">
    <location>
        <begin position="395"/>
        <end position="416"/>
    </location>
</feature>
<dbReference type="AlphaFoldDB" id="A0A074YDL0"/>
<dbReference type="InterPro" id="IPR045863">
    <property type="entry name" value="CorA_TM1_TM2"/>
</dbReference>
<dbReference type="Proteomes" id="UP000030641">
    <property type="component" value="Unassembled WGS sequence"/>
</dbReference>
<dbReference type="OrthoDB" id="3231000at2759"/>
<dbReference type="GeneID" id="25371475"/>
<keyword evidence="2 5" id="KW-0812">Transmembrane</keyword>
<evidence type="ECO:0000313" key="7">
    <source>
        <dbReference type="Proteomes" id="UP000030641"/>
    </source>
</evidence>
<dbReference type="RefSeq" id="XP_013340610.1">
    <property type="nucleotide sequence ID" value="XM_013485156.1"/>
</dbReference>
<feature type="transmembrane region" description="Helical" evidence="5">
    <location>
        <begin position="464"/>
        <end position="491"/>
    </location>
</feature>
<dbReference type="InterPro" id="IPR002523">
    <property type="entry name" value="MgTranspt_CorA/ZnTranspt_ZntB"/>
</dbReference>
<evidence type="ECO:0000256" key="1">
    <source>
        <dbReference type="ARBA" id="ARBA00004141"/>
    </source>
</evidence>
<keyword evidence="3 5" id="KW-1133">Transmembrane helix</keyword>
<feature type="transmembrane region" description="Helical" evidence="5">
    <location>
        <begin position="586"/>
        <end position="606"/>
    </location>
</feature>
<organism evidence="6 7">
    <name type="scientific">Aureobasidium subglaciale (strain EXF-2481)</name>
    <name type="common">Aureobasidium pullulans var. subglaciale</name>
    <dbReference type="NCBI Taxonomy" id="1043005"/>
    <lineage>
        <taxon>Eukaryota</taxon>
        <taxon>Fungi</taxon>
        <taxon>Dikarya</taxon>
        <taxon>Ascomycota</taxon>
        <taxon>Pezizomycotina</taxon>
        <taxon>Dothideomycetes</taxon>
        <taxon>Dothideomycetidae</taxon>
        <taxon>Dothideales</taxon>
        <taxon>Saccotheciaceae</taxon>
        <taxon>Aureobasidium</taxon>
    </lineage>
</organism>
<evidence type="ECO:0000256" key="5">
    <source>
        <dbReference type="SAM" id="Phobius"/>
    </source>
</evidence>
<dbReference type="EMBL" id="KL584772">
    <property type="protein sequence ID" value="KEQ92167.1"/>
    <property type="molecule type" value="Genomic_DNA"/>
</dbReference>
<evidence type="ECO:0000256" key="3">
    <source>
        <dbReference type="ARBA" id="ARBA00022989"/>
    </source>
</evidence>
<name>A0A074YDL0_AURSE</name>
<feature type="transmembrane region" description="Helical" evidence="5">
    <location>
        <begin position="503"/>
        <end position="522"/>
    </location>
</feature>
<evidence type="ECO:0000313" key="6">
    <source>
        <dbReference type="EMBL" id="KEQ92167.1"/>
    </source>
</evidence>
<dbReference type="HOGENOM" id="CLU_404880_0_0_1"/>
<keyword evidence="4 5" id="KW-0472">Membrane</keyword>
<feature type="transmembrane region" description="Helical" evidence="5">
    <location>
        <begin position="333"/>
        <end position="350"/>
    </location>
</feature>
<protein>
    <submittedName>
        <fullName evidence="6">Uncharacterized protein</fullName>
    </submittedName>
</protein>
<dbReference type="Gene3D" id="1.20.58.340">
    <property type="entry name" value="Magnesium transport protein CorA, transmembrane region"/>
    <property type="match status" value="1"/>
</dbReference>
<dbReference type="SUPFAM" id="SSF144083">
    <property type="entry name" value="Magnesium transport protein CorA, transmembrane region"/>
    <property type="match status" value="1"/>
</dbReference>
<feature type="transmembrane region" description="Helical" evidence="5">
    <location>
        <begin position="552"/>
        <end position="574"/>
    </location>
</feature>
<feature type="transmembrane region" description="Helical" evidence="5">
    <location>
        <begin position="618"/>
        <end position="636"/>
    </location>
</feature>
<accession>A0A074YDL0</accession>
<evidence type="ECO:0000256" key="4">
    <source>
        <dbReference type="ARBA" id="ARBA00023136"/>
    </source>
</evidence>
<dbReference type="OMA" id="MINEHIN"/>
<gene>
    <name evidence="6" type="ORF">AUEXF2481DRAFT_7864</name>
</gene>
<proteinExistence type="predicted"/>
<sequence>MTTLPKLMKVSLTWGMDSLGATEAEKTMLERHFEYYKDRPGKRMIESIARLLVLHPPVHPPMVLHSSMAFDTSESGRGDWLPFPGGHVFSANQNITVDEYLEEGVEEGSVHPFGMDALILCIITPNVDVTPASLKFHHKTFELIQQNLPALYLAPARLVALQVALAWGLLNPIIPFSHDPVPVQPPSQLPSSTAPTNNMMLFETSEERFTLRWQRTVMSYKDDLHVYVWQPHLRSGPRIHYSATVVSPRVTQCVPLHRRLIICVEPTCLSSRLAARGRHTSGVSLKTSHRWNATHEVFDIVMDLFAVMAGDTHLFLTELQRKCRKTVDAYPQAVRYSIWYISMTVAFWAIKRAIEDTQTDLQYLREELVLLEKIISTGKEQIMEQMSLAQGQRTLILTVAAALFIPMSFIAAIFGMNVSQPLFPELHHPKLQNKTSPSTSSLLAAVEEDSKEAEPPQHFWTMTLFLQLALPLTAGVILVPLLIGPIIRLLVQTSAHYRPYWRIWLMLFASIFLMVLAVLLSLRHAEKFDKPDEEEHDPHAEKIPIPYRDIQIAYWVAGYGVIFVLSLYLIVVAYARKCHRTRWTGFLVIILVTAATDPTMFLVSFYCWDTQPNVPWVLIPYLYAVVSWFSLTTRGLKLGDQMGKMLRNGRRRASFSYSRSRASQGNGNVDLIIGGGGQV</sequence>
<keyword evidence="7" id="KW-1185">Reference proteome</keyword>
<evidence type="ECO:0000256" key="2">
    <source>
        <dbReference type="ARBA" id="ARBA00022692"/>
    </source>
</evidence>
<dbReference type="GO" id="GO:0046873">
    <property type="term" value="F:metal ion transmembrane transporter activity"/>
    <property type="evidence" value="ECO:0007669"/>
    <property type="project" value="InterPro"/>
</dbReference>
<dbReference type="InParanoid" id="A0A074YDL0"/>
<dbReference type="Pfam" id="PF01544">
    <property type="entry name" value="CorA"/>
    <property type="match status" value="1"/>
</dbReference>